<dbReference type="PANTHER" id="PTHR42760">
    <property type="entry name" value="SHORT-CHAIN DEHYDROGENASES/REDUCTASES FAMILY MEMBER"/>
    <property type="match status" value="1"/>
</dbReference>
<reference evidence="3" key="1">
    <citation type="book" date="2014" name="THE 24TH EUROPEAN CONGRESS OF CLINICAL MICROBIOLOGY AND INFECTIOUS DISEASES" publisher="ECCMID 2014" city="Barcelona, Spain">
        <title>Identification of resistance genes in three multidrug-resistant Bacteroides fragilis isolates by whole genome sequencing.</title>
        <editorList>
            <person name="Unknown"/>
            <person name="A."/>
        </editorList>
        <authorList>
            <person name="Sydenham T.V."/>
            <person name="Hasman H."/>
            <person name="Wang M."/>
            <person name="Soki J."/>
            <person name="Nagy E."/>
            <person name="Justesen U.S."/>
        </authorList>
    </citation>
    <scope>NUCLEOTIDE SEQUENCE</scope>
    <source>
        <strain evidence="3">DCMOUH0018B</strain>
    </source>
</reference>
<dbReference type="PATRIC" id="fig|817.52.peg.884"/>
<comment type="caution">
    <text evidence="3">The sequence shown here is derived from an EMBL/GenBank/DDBJ whole genome shotgun (WGS) entry which is preliminary data.</text>
</comment>
<gene>
    <name evidence="3" type="ORF">EE52_0208675</name>
</gene>
<dbReference type="PRINTS" id="PR00080">
    <property type="entry name" value="SDRFAMILY"/>
</dbReference>
<dbReference type="InterPro" id="IPR002347">
    <property type="entry name" value="SDR_fam"/>
</dbReference>
<dbReference type="SUPFAM" id="SSF51735">
    <property type="entry name" value="NAD(P)-binding Rossmann-fold domains"/>
    <property type="match status" value="1"/>
</dbReference>
<proteinExistence type="inferred from homology"/>
<dbReference type="Gene3D" id="3.40.50.720">
    <property type="entry name" value="NAD(P)-binding Rossmann-like Domain"/>
    <property type="match status" value="1"/>
</dbReference>
<dbReference type="GO" id="GO:0016616">
    <property type="term" value="F:oxidoreductase activity, acting on the CH-OH group of donors, NAD or NADP as acceptor"/>
    <property type="evidence" value="ECO:0007669"/>
    <property type="project" value="TreeGrafter"/>
</dbReference>
<dbReference type="Pfam" id="PF13561">
    <property type="entry name" value="adh_short_C2"/>
    <property type="match status" value="1"/>
</dbReference>
<protein>
    <submittedName>
        <fullName evidence="3">Short-chain dehydrogenase</fullName>
    </submittedName>
</protein>
<comment type="similarity">
    <text evidence="1">Belongs to the short-chain dehydrogenases/reductases (SDR) family.</text>
</comment>
<evidence type="ECO:0000256" key="2">
    <source>
        <dbReference type="ARBA" id="ARBA00023002"/>
    </source>
</evidence>
<dbReference type="InterPro" id="IPR036291">
    <property type="entry name" value="NAD(P)-bd_dom_sf"/>
</dbReference>
<dbReference type="EMBL" id="JMZZ02000105">
    <property type="protein sequence ID" value="KFX75127.1"/>
    <property type="molecule type" value="Genomic_DNA"/>
</dbReference>
<reference evidence="3" key="2">
    <citation type="submission" date="2014-07" db="EMBL/GenBank/DDBJ databases">
        <title>Genetics and epidemiology of antimicrobial resistance in B. fragilis group.</title>
        <authorList>
            <person name="Sydenham T.V."/>
            <person name="Hasman H."/>
            <person name="Kemp M."/>
            <person name="Justesen U.S."/>
        </authorList>
    </citation>
    <scope>NUCLEOTIDE SEQUENCE [LARGE SCALE GENOMIC DNA]</scope>
    <source>
        <strain evidence="3">DCMOUH0018B</strain>
    </source>
</reference>
<sequence length="248" mass="27441">MELKDKVIIISGGSGLIGRAIVNDVKSRGGIAINADVAVETDLNKNMTVRCNVTCDDSIQECVDTVYQHFGRIDGLVNSAYPRTPDRRSRFEEMKPASWRMNVDWQMNSYFVFCQKVLIKMKDQGFGAIVNIGSIYGVVGNDFTLYEAYGGTSSPSYSAIKGGIINLTRFMASYFGPQQIRVNCVSPGGIKDEKNQHPSFIERYEAKVPMRRLGNPEDIAPAVSFLLSDDARYITGQNLLIDGGWTAI</sequence>
<evidence type="ECO:0000256" key="1">
    <source>
        <dbReference type="ARBA" id="ARBA00006484"/>
    </source>
</evidence>
<dbReference type="RefSeq" id="WP_032542481.1">
    <property type="nucleotide sequence ID" value="NZ_CAEUHN010000018.1"/>
</dbReference>
<keyword evidence="2" id="KW-0560">Oxidoreductase</keyword>
<organism evidence="3">
    <name type="scientific">Bacteroides fragilis</name>
    <dbReference type="NCBI Taxonomy" id="817"/>
    <lineage>
        <taxon>Bacteria</taxon>
        <taxon>Pseudomonadati</taxon>
        <taxon>Bacteroidota</taxon>
        <taxon>Bacteroidia</taxon>
        <taxon>Bacteroidales</taxon>
        <taxon>Bacteroidaceae</taxon>
        <taxon>Bacteroides</taxon>
    </lineage>
</organism>
<dbReference type="PANTHER" id="PTHR42760:SF133">
    <property type="entry name" value="3-OXOACYL-[ACYL-CARRIER-PROTEIN] REDUCTASE"/>
    <property type="match status" value="1"/>
</dbReference>
<evidence type="ECO:0000313" key="3">
    <source>
        <dbReference type="EMBL" id="KFX75127.1"/>
    </source>
</evidence>
<dbReference type="PRINTS" id="PR00081">
    <property type="entry name" value="GDHRDH"/>
</dbReference>
<dbReference type="FunFam" id="3.40.50.720:FF:000084">
    <property type="entry name" value="Short-chain dehydrogenase reductase"/>
    <property type="match status" value="1"/>
</dbReference>
<name>A0A0I9SAR4_BACFG</name>
<accession>A0A0I9SAR4</accession>
<dbReference type="AlphaFoldDB" id="A0A0I9SAR4"/>